<evidence type="ECO:0000256" key="4">
    <source>
        <dbReference type="ARBA" id="ARBA00022692"/>
    </source>
</evidence>
<dbReference type="Pfam" id="PF01810">
    <property type="entry name" value="LysE"/>
    <property type="match status" value="1"/>
</dbReference>
<reference evidence="8 9" key="1">
    <citation type="submission" date="2018-09" db="EMBL/GenBank/DDBJ databases">
        <authorList>
            <person name="Wang Z."/>
        </authorList>
    </citation>
    <scope>NUCLEOTIDE SEQUENCE [LARGE SCALE GENOMIC DNA]</scope>
    <source>
        <strain evidence="8 9">ALS 81</strain>
    </source>
</reference>
<evidence type="ECO:0000256" key="3">
    <source>
        <dbReference type="ARBA" id="ARBA00022475"/>
    </source>
</evidence>
<dbReference type="OrthoDB" id="9804822at2"/>
<dbReference type="GO" id="GO:0005886">
    <property type="term" value="C:plasma membrane"/>
    <property type="evidence" value="ECO:0007669"/>
    <property type="project" value="UniProtKB-SubCell"/>
</dbReference>
<accession>A0A420E9S7</accession>
<gene>
    <name evidence="8" type="ORF">DBZ36_13305</name>
</gene>
<evidence type="ECO:0000313" key="9">
    <source>
        <dbReference type="Proteomes" id="UP000286482"/>
    </source>
</evidence>
<organism evidence="8 9">
    <name type="scientific">Alginatibacterium sediminis</name>
    <dbReference type="NCBI Taxonomy" id="2164068"/>
    <lineage>
        <taxon>Bacteria</taxon>
        <taxon>Pseudomonadati</taxon>
        <taxon>Pseudomonadota</taxon>
        <taxon>Gammaproteobacteria</taxon>
        <taxon>Alteromonadales</taxon>
        <taxon>Alteromonadaceae</taxon>
        <taxon>Alginatibacterium</taxon>
    </lineage>
</organism>
<feature type="transmembrane region" description="Helical" evidence="7">
    <location>
        <begin position="188"/>
        <end position="207"/>
    </location>
</feature>
<evidence type="ECO:0000256" key="5">
    <source>
        <dbReference type="ARBA" id="ARBA00022989"/>
    </source>
</evidence>
<proteinExistence type="inferred from homology"/>
<keyword evidence="3" id="KW-1003">Cell membrane</keyword>
<comment type="subcellular location">
    <subcellularLocation>
        <location evidence="1">Cell membrane</location>
        <topology evidence="1">Multi-pass membrane protein</topology>
    </subcellularLocation>
</comment>
<keyword evidence="5 7" id="KW-1133">Transmembrane helix</keyword>
<dbReference type="Proteomes" id="UP000286482">
    <property type="component" value="Unassembled WGS sequence"/>
</dbReference>
<evidence type="ECO:0000256" key="6">
    <source>
        <dbReference type="ARBA" id="ARBA00023136"/>
    </source>
</evidence>
<name>A0A420E9S7_9ALTE</name>
<keyword evidence="9" id="KW-1185">Reference proteome</keyword>
<evidence type="ECO:0000313" key="8">
    <source>
        <dbReference type="EMBL" id="RKF17428.1"/>
    </source>
</evidence>
<keyword evidence="6 7" id="KW-0472">Membrane</keyword>
<keyword evidence="4 7" id="KW-0812">Transmembrane</keyword>
<evidence type="ECO:0000256" key="7">
    <source>
        <dbReference type="SAM" id="Phobius"/>
    </source>
</evidence>
<evidence type="ECO:0000256" key="1">
    <source>
        <dbReference type="ARBA" id="ARBA00004651"/>
    </source>
</evidence>
<feature type="transmembrane region" description="Helical" evidence="7">
    <location>
        <begin position="39"/>
        <end position="59"/>
    </location>
</feature>
<feature type="transmembrane region" description="Helical" evidence="7">
    <location>
        <begin position="147"/>
        <end position="167"/>
    </location>
</feature>
<dbReference type="AlphaFoldDB" id="A0A420E9S7"/>
<comment type="caution">
    <text evidence="8">The sequence shown here is derived from an EMBL/GenBank/DDBJ whole genome shotgun (WGS) entry which is preliminary data.</text>
</comment>
<dbReference type="InterPro" id="IPR001123">
    <property type="entry name" value="LeuE-type"/>
</dbReference>
<dbReference type="RefSeq" id="WP_120355453.1">
    <property type="nucleotide sequence ID" value="NZ_RAQO01000007.1"/>
</dbReference>
<dbReference type="PIRSF" id="PIRSF006324">
    <property type="entry name" value="LeuE"/>
    <property type="match status" value="1"/>
</dbReference>
<dbReference type="EMBL" id="RAQO01000007">
    <property type="protein sequence ID" value="RKF17428.1"/>
    <property type="molecule type" value="Genomic_DNA"/>
</dbReference>
<feature type="transmembrane region" description="Helical" evidence="7">
    <location>
        <begin position="115"/>
        <end position="141"/>
    </location>
</feature>
<dbReference type="GO" id="GO:0042970">
    <property type="term" value="F:homoserine transmembrane transporter activity"/>
    <property type="evidence" value="ECO:0007669"/>
    <property type="project" value="TreeGrafter"/>
</dbReference>
<sequence length="212" mass="23246">MDYNTAALYTVVSFFYVVSPGPAVFLAMSNGMSSDTKSVVLSSLGNILGLFFLSFVSIIGLGSLILASSLLFLIVKLVGAAYLIFLGFKQFRSSKNISLTNPHGDNSKLRKPFSYFYEGFLLAATNPKPILFFVAIFPQFLNLEAALIPQFFIMTSLFMCISFLVLFSYGNLAKYSKKAFLSQAGLKWFHRLTGGLFVGMGVGLLQLKNAQA</sequence>
<dbReference type="PANTHER" id="PTHR30086">
    <property type="entry name" value="ARGININE EXPORTER PROTEIN ARGO"/>
    <property type="match status" value="1"/>
</dbReference>
<evidence type="ECO:0000256" key="2">
    <source>
        <dbReference type="ARBA" id="ARBA00007928"/>
    </source>
</evidence>
<feature type="transmembrane region" description="Helical" evidence="7">
    <location>
        <begin position="65"/>
        <end position="88"/>
    </location>
</feature>
<comment type="similarity">
    <text evidence="2">Belongs to the Rht family.</text>
</comment>
<dbReference type="PANTHER" id="PTHR30086:SF14">
    <property type="entry name" value="HOMOSERINE_HOMOSERINE LACTONE EFFLUX PROTEIN"/>
    <property type="match status" value="1"/>
</dbReference>
<protein>
    <submittedName>
        <fullName evidence="8">LysE family translocator</fullName>
    </submittedName>
</protein>
<feature type="transmembrane region" description="Helical" evidence="7">
    <location>
        <begin position="6"/>
        <end position="27"/>
    </location>
</feature>